<dbReference type="AlphaFoldDB" id="A0A9W9VPA7"/>
<reference evidence="2" key="1">
    <citation type="submission" date="2022-12" db="EMBL/GenBank/DDBJ databases">
        <authorList>
            <person name="Petersen C."/>
        </authorList>
    </citation>
    <scope>NUCLEOTIDE SEQUENCE</scope>
    <source>
        <strain evidence="2">IBT 29677</strain>
    </source>
</reference>
<dbReference type="Pfam" id="PF24864">
    <property type="entry name" value="DUF7730"/>
    <property type="match status" value="1"/>
</dbReference>
<dbReference type="EMBL" id="JAPZBU010000009">
    <property type="protein sequence ID" value="KAJ5386790.1"/>
    <property type="molecule type" value="Genomic_DNA"/>
</dbReference>
<proteinExistence type="predicted"/>
<evidence type="ECO:0000313" key="3">
    <source>
        <dbReference type="Proteomes" id="UP001147747"/>
    </source>
</evidence>
<gene>
    <name evidence="2" type="ORF">N7509_009331</name>
</gene>
<accession>A0A9W9VPA7</accession>
<keyword evidence="3" id="KW-1185">Reference proteome</keyword>
<comment type="caution">
    <text evidence="2">The sequence shown here is derived from an EMBL/GenBank/DDBJ whole genome shotgun (WGS) entry which is preliminary data.</text>
</comment>
<dbReference type="PANTHER" id="PTHR38790">
    <property type="entry name" value="2EXR DOMAIN-CONTAINING PROTEIN-RELATED"/>
    <property type="match status" value="1"/>
</dbReference>
<feature type="domain" description="DUF7730" evidence="1">
    <location>
        <begin position="42"/>
        <end position="259"/>
    </location>
</feature>
<dbReference type="OrthoDB" id="4757095at2759"/>
<evidence type="ECO:0000259" key="1">
    <source>
        <dbReference type="Pfam" id="PF24864"/>
    </source>
</evidence>
<dbReference type="GeneID" id="81372948"/>
<dbReference type="Proteomes" id="UP001147747">
    <property type="component" value="Unassembled WGS sequence"/>
</dbReference>
<evidence type="ECO:0000313" key="2">
    <source>
        <dbReference type="EMBL" id="KAJ5386790.1"/>
    </source>
</evidence>
<protein>
    <recommendedName>
        <fullName evidence="1">DUF7730 domain-containing protein</fullName>
    </recommendedName>
</protein>
<dbReference type="InterPro" id="IPR056632">
    <property type="entry name" value="DUF7730"/>
</dbReference>
<sequence length="365" mass="40842">MARMKQGVFSWEDVLAQRYQSNKPAPLQHRHRTISTPESPAQQHQCQLLSLSPELRMIIWGYALGHLRLHIIQRSLQRLGYIICPLSATGIPDKAAHAGSPFCEICQGGGIPQPAKEADLVRAGRDANGTKLLALALTCRQISLESTHLLYTLNTFEFSNPWTLPYFRPTLPLDSWEAIRSVELRWAFPGHWLPTKDPVRAVYVAAGRAQWLETCRTLNRLPSLRSFVLVLGNNWFSEPVEKLPIFLEPLRGLRVQRPRHCGWSEDPLSLKPGLRKDSKFSSDEESGLISITRGCESSLRSSPASSSACVRPLVSAEVVSDIPAPLGPLPSWELRLQGQSYYLHEMGRAGEGLRRRGIDCVISMV</sequence>
<dbReference type="PANTHER" id="PTHR38790:SF9">
    <property type="entry name" value="F-BOX DOMAIN-CONTAINING PROTEIN"/>
    <property type="match status" value="1"/>
</dbReference>
<name>A0A9W9VPA7_9EURO</name>
<reference evidence="2" key="2">
    <citation type="journal article" date="2023" name="IMA Fungus">
        <title>Comparative genomic study of the Penicillium genus elucidates a diverse pangenome and 15 lateral gene transfer events.</title>
        <authorList>
            <person name="Petersen C."/>
            <person name="Sorensen T."/>
            <person name="Nielsen M.R."/>
            <person name="Sondergaard T.E."/>
            <person name="Sorensen J.L."/>
            <person name="Fitzpatrick D.A."/>
            <person name="Frisvad J.C."/>
            <person name="Nielsen K.L."/>
        </authorList>
    </citation>
    <scope>NUCLEOTIDE SEQUENCE</scope>
    <source>
        <strain evidence="2">IBT 29677</strain>
    </source>
</reference>
<organism evidence="2 3">
    <name type="scientific">Penicillium cosmopolitanum</name>
    <dbReference type="NCBI Taxonomy" id="1131564"/>
    <lineage>
        <taxon>Eukaryota</taxon>
        <taxon>Fungi</taxon>
        <taxon>Dikarya</taxon>
        <taxon>Ascomycota</taxon>
        <taxon>Pezizomycotina</taxon>
        <taxon>Eurotiomycetes</taxon>
        <taxon>Eurotiomycetidae</taxon>
        <taxon>Eurotiales</taxon>
        <taxon>Aspergillaceae</taxon>
        <taxon>Penicillium</taxon>
    </lineage>
</organism>
<dbReference type="RefSeq" id="XP_056484588.1">
    <property type="nucleotide sequence ID" value="XM_056633968.1"/>
</dbReference>